<dbReference type="EMBL" id="LN891082">
    <property type="protein sequence ID" value="CUS09421.1"/>
    <property type="molecule type" value="Genomic_DNA"/>
</dbReference>
<comment type="similarity">
    <text evidence="1">Belongs to the acetyltransferase family. GNA1 subfamily.</text>
</comment>
<dbReference type="InterPro" id="IPR039143">
    <property type="entry name" value="GNPNAT1-like"/>
</dbReference>
<keyword evidence="4" id="KW-1185">Reference proteome</keyword>
<reference evidence="3" key="1">
    <citation type="submission" date="2015-10" db="EMBL/GenBank/DDBJ databases">
        <authorList>
            <person name="Regsiter A."/>
            <person name="william w."/>
        </authorList>
    </citation>
    <scope>NUCLEOTIDE SEQUENCE</scope>
    <source>
        <strain evidence="3">Montdore</strain>
    </source>
</reference>
<dbReference type="Pfam" id="PF00583">
    <property type="entry name" value="Acetyltransf_1"/>
    <property type="match status" value="1"/>
</dbReference>
<keyword evidence="1" id="KW-0808">Transferase</keyword>
<dbReference type="UniPathway" id="UPA00113">
    <property type="reaction ID" value="UER00529"/>
</dbReference>
<dbReference type="InterPro" id="IPR016181">
    <property type="entry name" value="Acyl_CoA_acyltransferase"/>
</dbReference>
<name>A0A292PRL2_9PEZI</name>
<comment type="pathway">
    <text evidence="1">Nucleotide-sugar biosynthesis; UDP-N-acetyl-alpha-D-glucosamine biosynthesis; N-acetyl-alpha-D-glucosamine 1-phosphate from alpha-D-glucosamine 6-phosphate (route I): step 1/2.</text>
</comment>
<dbReference type="AlphaFoldDB" id="A0A292PRL2"/>
<dbReference type="GO" id="GO:0006048">
    <property type="term" value="P:UDP-N-acetylglucosamine biosynthetic process"/>
    <property type="evidence" value="ECO:0007669"/>
    <property type="project" value="UniProtKB-UniRule"/>
</dbReference>
<organism evidence="3 4">
    <name type="scientific">Tuber aestivum</name>
    <name type="common">summer truffle</name>
    <dbReference type="NCBI Taxonomy" id="59557"/>
    <lineage>
        <taxon>Eukaryota</taxon>
        <taxon>Fungi</taxon>
        <taxon>Dikarya</taxon>
        <taxon>Ascomycota</taxon>
        <taxon>Pezizomycotina</taxon>
        <taxon>Pezizomycetes</taxon>
        <taxon>Pezizales</taxon>
        <taxon>Tuberaceae</taxon>
        <taxon>Tuber</taxon>
    </lineage>
</organism>
<dbReference type="PANTHER" id="PTHR13355:SF11">
    <property type="entry name" value="GLUCOSAMINE 6-PHOSPHATE N-ACETYLTRANSFERASE"/>
    <property type="match status" value="1"/>
</dbReference>
<dbReference type="Proteomes" id="UP001412239">
    <property type="component" value="Unassembled WGS sequence"/>
</dbReference>
<evidence type="ECO:0000313" key="4">
    <source>
        <dbReference type="Proteomes" id="UP001412239"/>
    </source>
</evidence>
<dbReference type="PANTHER" id="PTHR13355">
    <property type="entry name" value="GLUCOSAMINE 6-PHOSPHATE N-ACETYLTRANSFERASE"/>
    <property type="match status" value="1"/>
</dbReference>
<keyword evidence="1" id="KW-0012">Acyltransferase</keyword>
<protein>
    <recommendedName>
        <fullName evidence="1">Glucosamine 6-phosphate N-acetyltransferase</fullName>
        <ecNumber evidence="1">2.3.1.4</ecNumber>
    </recommendedName>
</protein>
<dbReference type="GO" id="GO:0004343">
    <property type="term" value="F:glucosamine 6-phosphate N-acetyltransferase activity"/>
    <property type="evidence" value="ECO:0007669"/>
    <property type="project" value="UniProtKB-UniRule"/>
</dbReference>
<dbReference type="SUPFAM" id="SSF55729">
    <property type="entry name" value="Acyl-CoA N-acyltransferases (Nat)"/>
    <property type="match status" value="1"/>
</dbReference>
<dbReference type="InterPro" id="IPR000182">
    <property type="entry name" value="GNAT_dom"/>
</dbReference>
<accession>A0A292PRL2</accession>
<evidence type="ECO:0000259" key="2">
    <source>
        <dbReference type="PROSITE" id="PS51186"/>
    </source>
</evidence>
<dbReference type="Gene3D" id="3.40.630.30">
    <property type="match status" value="1"/>
</dbReference>
<dbReference type="CDD" id="cd04301">
    <property type="entry name" value="NAT_SF"/>
    <property type="match status" value="1"/>
</dbReference>
<dbReference type="PROSITE" id="PS51186">
    <property type="entry name" value="GNAT"/>
    <property type="match status" value="1"/>
</dbReference>
<evidence type="ECO:0000256" key="1">
    <source>
        <dbReference type="RuleBase" id="RU365086"/>
    </source>
</evidence>
<sequence>MSTYLFAKDLISPSVASELPKGYTLRPLQKSDHAEFLSVLTILTKVGDISFETWSARYDWMAARNDEYFVIVIENDLGKVVAVGSLIIEKKLLLSPLVLQVSLHSHTRALSNGDEVDSIRNCAAVGHIEDIAVAADQQGKKLGLRIIQALDAIAQQVGCYKSILDCSEKNQGFYEKCGFKLAGVQMAHYYEGK</sequence>
<feature type="domain" description="N-acetyltransferase" evidence="2">
    <location>
        <begin position="23"/>
        <end position="193"/>
    </location>
</feature>
<evidence type="ECO:0000313" key="3">
    <source>
        <dbReference type="EMBL" id="CUS09421.1"/>
    </source>
</evidence>
<proteinExistence type="inferred from homology"/>
<comment type="catalytic activity">
    <reaction evidence="1">
        <text>D-glucosamine 6-phosphate + acetyl-CoA = N-acetyl-D-glucosamine 6-phosphate + CoA + H(+)</text>
        <dbReference type="Rhea" id="RHEA:10292"/>
        <dbReference type="ChEBI" id="CHEBI:15378"/>
        <dbReference type="ChEBI" id="CHEBI:57287"/>
        <dbReference type="ChEBI" id="CHEBI:57288"/>
        <dbReference type="ChEBI" id="CHEBI:57513"/>
        <dbReference type="ChEBI" id="CHEBI:58725"/>
        <dbReference type="EC" id="2.3.1.4"/>
    </reaction>
</comment>
<gene>
    <name evidence="3" type="ORF">GSTUAT00006453001</name>
</gene>
<dbReference type="EC" id="2.3.1.4" evidence="1"/>